<dbReference type="EMBL" id="FPAW01000019">
    <property type="protein sequence ID" value="SFU02188.1"/>
    <property type="molecule type" value="Genomic_DNA"/>
</dbReference>
<dbReference type="Pfam" id="PF05013">
    <property type="entry name" value="FGase"/>
    <property type="match status" value="1"/>
</dbReference>
<dbReference type="Proteomes" id="UP000182466">
    <property type="component" value="Unassembled WGS sequence"/>
</dbReference>
<dbReference type="eggNOG" id="COG3931">
    <property type="taxonomic scope" value="Bacteria"/>
</dbReference>
<dbReference type="STRING" id="999627.SAMN05216236_11931"/>
<gene>
    <name evidence="1" type="ORF">SAMN05216236_11931</name>
</gene>
<dbReference type="SUPFAM" id="SSF53187">
    <property type="entry name" value="Zn-dependent exopeptidases"/>
    <property type="match status" value="1"/>
</dbReference>
<dbReference type="GO" id="GO:0016787">
    <property type="term" value="F:hydrolase activity"/>
    <property type="evidence" value="ECO:0007669"/>
    <property type="project" value="UniProtKB-KW"/>
</dbReference>
<dbReference type="AlphaFoldDB" id="A0A1I7CS22"/>
<evidence type="ECO:0000313" key="1">
    <source>
        <dbReference type="EMBL" id="SFU02188.1"/>
    </source>
</evidence>
<proteinExistence type="predicted"/>
<evidence type="ECO:0000313" key="2">
    <source>
        <dbReference type="Proteomes" id="UP000182466"/>
    </source>
</evidence>
<reference evidence="1 2" key="1">
    <citation type="submission" date="2016-10" db="EMBL/GenBank/DDBJ databases">
        <authorList>
            <person name="de Groot N.N."/>
        </authorList>
    </citation>
    <scope>NUCLEOTIDE SEQUENCE [LARGE SCALE GENOMIC DNA]</scope>
    <source>
        <strain evidence="1 2">CGMCC 1.10959</strain>
    </source>
</reference>
<sequence length="258" mass="27622">MTRQAVSSTHSMMLSADDPAPVTVVNAASEHPVLLVCEHAGQAVPRALAGLGLAPGDLDRHIGWDIGAAAVTCLMARAMGAPAVLQNYSRLVIDCNRPPDAPDAMPGVSDEIPVPGNGHLSAQDRDRRIAEIFAPYQAAVTHALAHPARRAVISIHSFTPTLAGVVRPWDVAFLFRGDAQTPAHLRRALLALDPGLTIGMNQPYQIEDASDWFVPRHGEPSGLPHSLIEIRNDLIADRQGQARWANLLRAAIDDLLKG</sequence>
<dbReference type="InterPro" id="IPR007709">
    <property type="entry name" value="N-FG_amidohydro"/>
</dbReference>
<accession>A0A1I7CS22</accession>
<keyword evidence="2" id="KW-1185">Reference proteome</keyword>
<dbReference type="Gene3D" id="3.40.630.40">
    <property type="entry name" value="Zn-dependent exopeptidases"/>
    <property type="match status" value="1"/>
</dbReference>
<name>A0A1I7CS22_9RHOB</name>
<dbReference type="InterPro" id="IPR011227">
    <property type="entry name" value="UCP029730"/>
</dbReference>
<protein>
    <submittedName>
        <fullName evidence="1">Predicted N-formylglutamate amidohydrolase</fullName>
    </submittedName>
</protein>
<organism evidence="1 2">
    <name type="scientific">Sedimentitalea nanhaiensis</name>
    <dbReference type="NCBI Taxonomy" id="999627"/>
    <lineage>
        <taxon>Bacteria</taxon>
        <taxon>Pseudomonadati</taxon>
        <taxon>Pseudomonadota</taxon>
        <taxon>Alphaproteobacteria</taxon>
        <taxon>Rhodobacterales</taxon>
        <taxon>Paracoccaceae</taxon>
        <taxon>Sedimentitalea</taxon>
    </lineage>
</organism>
<dbReference type="PIRSF" id="PIRSF029730">
    <property type="entry name" value="UCP029730"/>
    <property type="match status" value="1"/>
</dbReference>
<keyword evidence="1" id="KW-0378">Hydrolase</keyword>
<dbReference type="RefSeq" id="WP_245601460.1">
    <property type="nucleotide sequence ID" value="NZ_FPAW01000019.1"/>
</dbReference>